<keyword evidence="13" id="KW-1185">Reference proteome</keyword>
<proteinExistence type="inferred from homology"/>
<evidence type="ECO:0000313" key="12">
    <source>
        <dbReference type="Ensembl" id="ENSCCEP00000003200.1"/>
    </source>
</evidence>
<feature type="transmembrane region" description="Helical" evidence="10">
    <location>
        <begin position="170"/>
        <end position="191"/>
    </location>
</feature>
<feature type="transmembrane region" description="Helical" evidence="10">
    <location>
        <begin position="85"/>
        <end position="110"/>
    </location>
</feature>
<dbReference type="FunFam" id="1.20.1070.10:FF:000193">
    <property type="entry name" value="Mas-related G-protein coupled receptor member E"/>
    <property type="match status" value="1"/>
</dbReference>
<evidence type="ECO:0000256" key="7">
    <source>
        <dbReference type="ARBA" id="ARBA00023170"/>
    </source>
</evidence>
<comment type="subcellular location">
    <subcellularLocation>
        <location evidence="1">Cell membrane</location>
        <topology evidence="1">Multi-pass membrane protein</topology>
    </subcellularLocation>
</comment>
<keyword evidence="7" id="KW-0675">Receptor</keyword>
<feature type="transmembrane region" description="Helical" evidence="10">
    <location>
        <begin position="20"/>
        <end position="41"/>
    </location>
</feature>
<dbReference type="PANTHER" id="PTHR11334">
    <property type="entry name" value="MAS-RELATED G-PROTEIN COUPLED RECEPTOR"/>
    <property type="match status" value="1"/>
</dbReference>
<evidence type="ECO:0000256" key="10">
    <source>
        <dbReference type="SAM" id="Phobius"/>
    </source>
</evidence>
<dbReference type="PRINTS" id="PR00237">
    <property type="entry name" value="GPCRRHODOPSN"/>
</dbReference>
<dbReference type="InterPro" id="IPR017452">
    <property type="entry name" value="GPCR_Rhodpsn_7TM"/>
</dbReference>
<dbReference type="PROSITE" id="PS50262">
    <property type="entry name" value="G_PROTEIN_RECEP_F1_2"/>
    <property type="match status" value="1"/>
</dbReference>
<reference evidence="12" key="1">
    <citation type="submission" date="2025-08" db="UniProtKB">
        <authorList>
            <consortium name="Ensembl"/>
        </authorList>
    </citation>
    <scope>IDENTIFICATION</scope>
</reference>
<evidence type="ECO:0000256" key="9">
    <source>
        <dbReference type="ARBA" id="ARBA00061394"/>
    </source>
</evidence>
<feature type="domain" description="G-protein coupled receptors family 1 profile" evidence="11">
    <location>
        <begin position="18"/>
        <end position="255"/>
    </location>
</feature>
<dbReference type="GO" id="GO:0004930">
    <property type="term" value="F:G protein-coupled receptor activity"/>
    <property type="evidence" value="ECO:0007669"/>
    <property type="project" value="UniProtKB-KW"/>
</dbReference>
<dbReference type="Ensembl" id="ENSCCET00000005410.1">
    <property type="protein sequence ID" value="ENSCCEP00000003200.1"/>
    <property type="gene ID" value="ENSCCEG00000003605.1"/>
</dbReference>
<dbReference type="PRINTS" id="PR02108">
    <property type="entry name" value="MRGPCRFAMILY"/>
</dbReference>
<dbReference type="Pfam" id="PF00001">
    <property type="entry name" value="7tm_1"/>
    <property type="match status" value="1"/>
</dbReference>
<feature type="transmembrane region" description="Helical" evidence="10">
    <location>
        <begin position="203"/>
        <end position="223"/>
    </location>
</feature>
<gene>
    <name evidence="12" type="primary">LOC111945223</name>
</gene>
<feature type="transmembrane region" description="Helical" evidence="10">
    <location>
        <begin position="130"/>
        <end position="150"/>
    </location>
</feature>
<dbReference type="Gene3D" id="1.20.1070.10">
    <property type="entry name" value="Rhodopsin 7-helix transmembrane proteins"/>
    <property type="match status" value="1"/>
</dbReference>
<evidence type="ECO:0000256" key="1">
    <source>
        <dbReference type="ARBA" id="ARBA00004651"/>
    </source>
</evidence>
<evidence type="ECO:0000313" key="13">
    <source>
        <dbReference type="Proteomes" id="UP000694410"/>
    </source>
</evidence>
<evidence type="ECO:0000259" key="11">
    <source>
        <dbReference type="PROSITE" id="PS50262"/>
    </source>
</evidence>
<evidence type="ECO:0000256" key="8">
    <source>
        <dbReference type="ARBA" id="ARBA00023224"/>
    </source>
</evidence>
<comment type="similarity">
    <text evidence="9">Belongs to the G-protein coupled receptor 1 family. Mas subfamily.</text>
</comment>
<keyword evidence="5" id="KW-0297">G-protein coupled receptor</keyword>
<evidence type="ECO:0000256" key="2">
    <source>
        <dbReference type="ARBA" id="ARBA00022475"/>
    </source>
</evidence>
<name>A0A8C0U4B2_CYACU</name>
<organism evidence="12 13">
    <name type="scientific">Cyanistes caeruleus</name>
    <name type="common">Eurasian blue tit</name>
    <name type="synonym">Parus caeruleus</name>
    <dbReference type="NCBI Taxonomy" id="156563"/>
    <lineage>
        <taxon>Eukaryota</taxon>
        <taxon>Metazoa</taxon>
        <taxon>Chordata</taxon>
        <taxon>Craniata</taxon>
        <taxon>Vertebrata</taxon>
        <taxon>Euteleostomi</taxon>
        <taxon>Archelosauria</taxon>
        <taxon>Archosauria</taxon>
        <taxon>Dinosauria</taxon>
        <taxon>Saurischia</taxon>
        <taxon>Theropoda</taxon>
        <taxon>Coelurosauria</taxon>
        <taxon>Aves</taxon>
        <taxon>Neognathae</taxon>
        <taxon>Neoaves</taxon>
        <taxon>Telluraves</taxon>
        <taxon>Australaves</taxon>
        <taxon>Passeriformes</taxon>
        <taxon>Paridae</taxon>
        <taxon>Cyanistes</taxon>
    </lineage>
</organism>
<protein>
    <submittedName>
        <fullName evidence="12">Mas-related G-protein coupled receptor member H-like</fullName>
    </submittedName>
</protein>
<evidence type="ECO:0000256" key="3">
    <source>
        <dbReference type="ARBA" id="ARBA00022692"/>
    </source>
</evidence>
<reference evidence="12" key="2">
    <citation type="submission" date="2025-09" db="UniProtKB">
        <authorList>
            <consortium name="Ensembl"/>
        </authorList>
    </citation>
    <scope>IDENTIFICATION</scope>
</reference>
<dbReference type="InterPro" id="IPR000276">
    <property type="entry name" value="GPCR_Rhodpsn"/>
</dbReference>
<accession>A0A8C0U4B2</accession>
<sequence>ISTTLLSCTSHFSPLNPSRYCVMLLICLCGVAGNGAILFILHRNSITLYIFDLAFADFLFLLLMVPSTLLYLLENMSCSSIMPLTYLRILFLLSLLPYNLGLFLLTAVSIYRCTSVVSPLCYQRLCSQRLLEVVNVLLWALCIGFIVTVTSLCLCQEHEHCQGAHISMDAFNLLLFAPAMVISSTVLLIKIKSDPQQQQPKRLDIVILFTVLFFLLFALPLSLCNFLQQLGYNTVSSQVVFLLTCITSSIKPFIYFLVGSWRKDCFTESCRSHFSRKSLRKALHSVFGEQEGNTAPSNDATMDTAF</sequence>
<dbReference type="InterPro" id="IPR026234">
    <property type="entry name" value="MRGPCRFAMILY"/>
</dbReference>
<keyword evidence="3 10" id="KW-0812">Transmembrane</keyword>
<evidence type="ECO:0000256" key="6">
    <source>
        <dbReference type="ARBA" id="ARBA00023136"/>
    </source>
</evidence>
<dbReference type="Proteomes" id="UP000694410">
    <property type="component" value="Unplaced"/>
</dbReference>
<dbReference type="PANTHER" id="PTHR11334:SF68">
    <property type="entry name" value="G-PROTEIN COUPLED RECEPTORS FAMILY 1 PROFILE DOMAIN-CONTAINING PROTEIN-RELATED"/>
    <property type="match status" value="1"/>
</dbReference>
<feature type="transmembrane region" description="Helical" evidence="10">
    <location>
        <begin position="48"/>
        <end position="73"/>
    </location>
</feature>
<evidence type="ECO:0000256" key="4">
    <source>
        <dbReference type="ARBA" id="ARBA00022989"/>
    </source>
</evidence>
<keyword evidence="2" id="KW-1003">Cell membrane</keyword>
<dbReference type="SUPFAM" id="SSF81321">
    <property type="entry name" value="Family A G protein-coupled receptor-like"/>
    <property type="match status" value="1"/>
</dbReference>
<keyword evidence="6 10" id="KW-0472">Membrane</keyword>
<keyword evidence="8" id="KW-0807">Transducer</keyword>
<evidence type="ECO:0000256" key="5">
    <source>
        <dbReference type="ARBA" id="ARBA00023040"/>
    </source>
</evidence>
<dbReference type="GO" id="GO:0005886">
    <property type="term" value="C:plasma membrane"/>
    <property type="evidence" value="ECO:0007669"/>
    <property type="project" value="UniProtKB-SubCell"/>
</dbReference>
<feature type="transmembrane region" description="Helical" evidence="10">
    <location>
        <begin position="235"/>
        <end position="258"/>
    </location>
</feature>
<keyword evidence="4 10" id="KW-1133">Transmembrane helix</keyword>
<dbReference type="AlphaFoldDB" id="A0A8C0U4B2"/>